<organism evidence="1 2">
    <name type="scientific">Dawidia soli</name>
    <dbReference type="NCBI Taxonomy" id="2782352"/>
    <lineage>
        <taxon>Bacteria</taxon>
        <taxon>Pseudomonadati</taxon>
        <taxon>Bacteroidota</taxon>
        <taxon>Cytophagia</taxon>
        <taxon>Cytophagales</taxon>
        <taxon>Chryseotaleaceae</taxon>
        <taxon>Dawidia</taxon>
    </lineage>
</organism>
<keyword evidence="2" id="KW-1185">Reference proteome</keyword>
<gene>
    <name evidence="1" type="ORF">KK078_25190</name>
</gene>
<dbReference type="Proteomes" id="UP001319180">
    <property type="component" value="Unassembled WGS sequence"/>
</dbReference>
<dbReference type="RefSeq" id="WP_254093104.1">
    <property type="nucleotide sequence ID" value="NZ_JAHESC010000050.1"/>
</dbReference>
<evidence type="ECO:0000313" key="1">
    <source>
        <dbReference type="EMBL" id="MBT1689882.1"/>
    </source>
</evidence>
<proteinExistence type="predicted"/>
<reference evidence="1 2" key="1">
    <citation type="submission" date="2021-05" db="EMBL/GenBank/DDBJ databases">
        <title>A Polyphasic approach of four new species of the genus Ohtaekwangia: Ohtaekwangia histidinii sp. nov., Ohtaekwangia cretensis sp. nov., Ohtaekwangia indiensis sp. nov., Ohtaekwangia reichenbachii sp. nov. from diverse environment.</title>
        <authorList>
            <person name="Octaviana S."/>
        </authorList>
    </citation>
    <scope>NUCLEOTIDE SEQUENCE [LARGE SCALE GENOMIC DNA]</scope>
    <source>
        <strain evidence="1 2">PWU37</strain>
    </source>
</reference>
<dbReference type="InterPro" id="IPR021341">
    <property type="entry name" value="DUF2958"/>
</dbReference>
<dbReference type="Pfam" id="PF11171">
    <property type="entry name" value="DUF2958"/>
    <property type="match status" value="1"/>
</dbReference>
<comment type="caution">
    <text evidence="1">The sequence shown here is derived from an EMBL/GenBank/DDBJ whole genome shotgun (WGS) entry which is preliminary data.</text>
</comment>
<accession>A0AAP2DEN2</accession>
<name>A0AAP2DEN2_9BACT</name>
<protein>
    <submittedName>
        <fullName evidence="1">DUF2958 domain-containing protein</fullName>
    </submittedName>
</protein>
<sequence>MSSNLLTRELIAKLKQNGLTPDEDVPPVVKLFAPGTDAAWLLRDVVEDDPDIAFGLCDLGLGFPELGYVSLAELETFRGPRGLKIERDLYFEAQYPLSVYTRAARECCAITFDPELLKRAAELKPE</sequence>
<evidence type="ECO:0000313" key="2">
    <source>
        <dbReference type="Proteomes" id="UP001319180"/>
    </source>
</evidence>
<dbReference type="EMBL" id="JAHESC010000050">
    <property type="protein sequence ID" value="MBT1689882.1"/>
    <property type="molecule type" value="Genomic_DNA"/>
</dbReference>
<dbReference type="AlphaFoldDB" id="A0AAP2DEN2"/>